<dbReference type="AlphaFoldDB" id="A0A2V1D4K2"/>
<accession>A0A2V1D4K2</accession>
<gene>
    <name evidence="1" type="ORF">DM02DRAFT_254143</name>
</gene>
<dbReference type="OrthoDB" id="10408084at2759"/>
<keyword evidence="2" id="KW-1185">Reference proteome</keyword>
<organism evidence="1 2">
    <name type="scientific">Periconia macrospinosa</name>
    <dbReference type="NCBI Taxonomy" id="97972"/>
    <lineage>
        <taxon>Eukaryota</taxon>
        <taxon>Fungi</taxon>
        <taxon>Dikarya</taxon>
        <taxon>Ascomycota</taxon>
        <taxon>Pezizomycotina</taxon>
        <taxon>Dothideomycetes</taxon>
        <taxon>Pleosporomycetidae</taxon>
        <taxon>Pleosporales</taxon>
        <taxon>Massarineae</taxon>
        <taxon>Periconiaceae</taxon>
        <taxon>Periconia</taxon>
    </lineage>
</organism>
<sequence>MHVLPETETSKSFPCRVLQPFTGGFLPKTSSHMHSRLSLSCAETSPVTITPRTSHVPICRARKNDTQSSITNTFSVPSQTEVSLIVRIWRCGITVWVKALIHVCLKKAPFHSESLYRFDELAWPEFQQLNGAADAFESLPEGLYDRIETLQQFFQLGAGGRGDEILFMRAEESYWAILAFGIMKSDGASIEISNEYQGHTPAGKSSGRGGC</sequence>
<evidence type="ECO:0000313" key="1">
    <source>
        <dbReference type="EMBL" id="PVH92980.1"/>
    </source>
</evidence>
<name>A0A2V1D4K2_9PLEO</name>
<reference evidence="1 2" key="1">
    <citation type="journal article" date="2018" name="Sci. Rep.">
        <title>Comparative genomics provides insights into the lifestyle and reveals functional heterogeneity of dark septate endophytic fungi.</title>
        <authorList>
            <person name="Knapp D.G."/>
            <person name="Nemeth J.B."/>
            <person name="Barry K."/>
            <person name="Hainaut M."/>
            <person name="Henrissat B."/>
            <person name="Johnson J."/>
            <person name="Kuo A."/>
            <person name="Lim J.H.P."/>
            <person name="Lipzen A."/>
            <person name="Nolan M."/>
            <person name="Ohm R.A."/>
            <person name="Tamas L."/>
            <person name="Grigoriev I.V."/>
            <person name="Spatafora J.W."/>
            <person name="Nagy L.G."/>
            <person name="Kovacs G.M."/>
        </authorList>
    </citation>
    <scope>NUCLEOTIDE SEQUENCE [LARGE SCALE GENOMIC DNA]</scope>
    <source>
        <strain evidence="1 2">DSE2036</strain>
    </source>
</reference>
<evidence type="ECO:0000313" key="2">
    <source>
        <dbReference type="Proteomes" id="UP000244855"/>
    </source>
</evidence>
<dbReference type="Proteomes" id="UP000244855">
    <property type="component" value="Unassembled WGS sequence"/>
</dbReference>
<dbReference type="EMBL" id="KZ805626">
    <property type="protein sequence ID" value="PVH92980.1"/>
    <property type="molecule type" value="Genomic_DNA"/>
</dbReference>
<protein>
    <submittedName>
        <fullName evidence="1">Uncharacterized protein</fullName>
    </submittedName>
</protein>
<proteinExistence type="predicted"/>